<feature type="compositionally biased region" description="Low complexity" evidence="1">
    <location>
        <begin position="370"/>
        <end position="380"/>
    </location>
</feature>
<gene>
    <name evidence="2" type="ORF">D7X12_32455</name>
</gene>
<name>A0A3A8NBA6_9BACT</name>
<dbReference type="AlphaFoldDB" id="A0A3A8NBA6"/>
<evidence type="ECO:0000256" key="1">
    <source>
        <dbReference type="SAM" id="MobiDB-lite"/>
    </source>
</evidence>
<protein>
    <submittedName>
        <fullName evidence="2">Uncharacterized protein</fullName>
    </submittedName>
</protein>
<comment type="caution">
    <text evidence="2">The sequence shown here is derived from an EMBL/GenBank/DDBJ whole genome shotgun (WGS) entry which is preliminary data.</text>
</comment>
<feature type="compositionally biased region" description="Basic and acidic residues" evidence="1">
    <location>
        <begin position="358"/>
        <end position="369"/>
    </location>
</feature>
<proteinExistence type="predicted"/>
<evidence type="ECO:0000313" key="2">
    <source>
        <dbReference type="EMBL" id="RKH36654.1"/>
    </source>
</evidence>
<dbReference type="OrthoDB" id="5491420at2"/>
<sequence>MVSPEAQVVRSLKHHLLAHGLRASRILHLLVDADPSYVHSPFAHELEPMTRLTLEGARPDILCSVAQPEGVLVAGIEVKASVKDWVKGMGQAHRYRSGVHHAYLALPSPASDLHRSALTMARDNGVGILALDDKRWVEVAPPADPTPLPRIVSQASALLEGVPAARSLQLNHPLNYLAAAFLADREGASRPLMESLAAHWKDLSSDSSRRFAATGANMLGLLDLDWQPTVEGRTVADLLAALQFNPDTRYDKRKRLLEVHAAFAAVARFVLLRQPAVRLIHRTLQERGGSLMLPELAVAAGQEDLALATALFLADPSGELKQGLRGPDINPSTVFKLKQNLWHAGLLDTKAHGTAGKQARDYRPEEDRWTLPPRTPRTTS</sequence>
<organism evidence="2 3">
    <name type="scientific">Corallococcus sicarius</name>
    <dbReference type="NCBI Taxonomy" id="2316726"/>
    <lineage>
        <taxon>Bacteria</taxon>
        <taxon>Pseudomonadati</taxon>
        <taxon>Myxococcota</taxon>
        <taxon>Myxococcia</taxon>
        <taxon>Myxococcales</taxon>
        <taxon>Cystobacterineae</taxon>
        <taxon>Myxococcaceae</taxon>
        <taxon>Corallococcus</taxon>
    </lineage>
</organism>
<reference evidence="3" key="1">
    <citation type="submission" date="2018-09" db="EMBL/GenBank/DDBJ databases">
        <authorList>
            <person name="Livingstone P.G."/>
            <person name="Whitworth D.E."/>
        </authorList>
    </citation>
    <scope>NUCLEOTIDE SEQUENCE [LARGE SCALE GENOMIC DNA]</scope>
    <source>
        <strain evidence="3">CA040B</strain>
    </source>
</reference>
<accession>A0A3A8NBA6</accession>
<keyword evidence="3" id="KW-1185">Reference proteome</keyword>
<feature type="region of interest" description="Disordered" evidence="1">
    <location>
        <begin position="353"/>
        <end position="380"/>
    </location>
</feature>
<dbReference type="Proteomes" id="UP000273405">
    <property type="component" value="Unassembled WGS sequence"/>
</dbReference>
<evidence type="ECO:0000313" key="3">
    <source>
        <dbReference type="Proteomes" id="UP000273405"/>
    </source>
</evidence>
<dbReference type="RefSeq" id="WP_120629108.1">
    <property type="nucleotide sequence ID" value="NZ_RAWG01000291.1"/>
</dbReference>
<dbReference type="EMBL" id="RAWG01000291">
    <property type="protein sequence ID" value="RKH36654.1"/>
    <property type="molecule type" value="Genomic_DNA"/>
</dbReference>